<organism evidence="1 2">
    <name type="scientific">Dendrobium thyrsiflorum</name>
    <name type="common">Pinecone-like raceme dendrobium</name>
    <name type="synonym">Orchid</name>
    <dbReference type="NCBI Taxonomy" id="117978"/>
    <lineage>
        <taxon>Eukaryota</taxon>
        <taxon>Viridiplantae</taxon>
        <taxon>Streptophyta</taxon>
        <taxon>Embryophyta</taxon>
        <taxon>Tracheophyta</taxon>
        <taxon>Spermatophyta</taxon>
        <taxon>Magnoliopsida</taxon>
        <taxon>Liliopsida</taxon>
        <taxon>Asparagales</taxon>
        <taxon>Orchidaceae</taxon>
        <taxon>Epidendroideae</taxon>
        <taxon>Malaxideae</taxon>
        <taxon>Dendrobiinae</taxon>
        <taxon>Dendrobium</taxon>
    </lineage>
</organism>
<dbReference type="AlphaFoldDB" id="A0ABD0UDJ4"/>
<proteinExistence type="predicted"/>
<gene>
    <name evidence="1" type="ORF">M5K25_022932</name>
</gene>
<keyword evidence="2" id="KW-1185">Reference proteome</keyword>
<reference evidence="1 2" key="1">
    <citation type="journal article" date="2024" name="Plant Biotechnol. J.">
        <title>Dendrobium thyrsiflorum genome and its molecular insights into genes involved in important horticultural traits.</title>
        <authorList>
            <person name="Chen B."/>
            <person name="Wang J.Y."/>
            <person name="Zheng P.J."/>
            <person name="Li K.L."/>
            <person name="Liang Y.M."/>
            <person name="Chen X.F."/>
            <person name="Zhang C."/>
            <person name="Zhao X."/>
            <person name="He X."/>
            <person name="Zhang G.Q."/>
            <person name="Liu Z.J."/>
            <person name="Xu Q."/>
        </authorList>
    </citation>
    <scope>NUCLEOTIDE SEQUENCE [LARGE SCALE GENOMIC DNA]</scope>
    <source>
        <strain evidence="1">GZMU011</strain>
    </source>
</reference>
<evidence type="ECO:0000313" key="2">
    <source>
        <dbReference type="Proteomes" id="UP001552299"/>
    </source>
</evidence>
<comment type="caution">
    <text evidence="1">The sequence shown here is derived from an EMBL/GenBank/DDBJ whole genome shotgun (WGS) entry which is preliminary data.</text>
</comment>
<name>A0ABD0UDJ4_DENTH</name>
<dbReference type="Proteomes" id="UP001552299">
    <property type="component" value="Unassembled WGS sequence"/>
</dbReference>
<evidence type="ECO:0000313" key="1">
    <source>
        <dbReference type="EMBL" id="KAL0908437.1"/>
    </source>
</evidence>
<accession>A0ABD0UDJ4</accession>
<sequence length="106" mass="12019">MNGPPRLSAFLKKESVPVKKLIVNQTITIEMIRSDPELPQIALEYVDEIWSLLCDSSWDKDFISRVKYIVISIDGGVQICGSLKKLSRLMNELAESSIAFIYMQVL</sequence>
<protein>
    <submittedName>
        <fullName evidence="1">Uncharacterized protein</fullName>
    </submittedName>
</protein>
<dbReference type="EMBL" id="JANQDX010000017">
    <property type="protein sequence ID" value="KAL0908437.1"/>
    <property type="molecule type" value="Genomic_DNA"/>
</dbReference>